<accession>A0ABU3HE73</accession>
<evidence type="ECO:0000313" key="2">
    <source>
        <dbReference type="Proteomes" id="UP001248709"/>
    </source>
</evidence>
<gene>
    <name evidence="1" type="ORF">J2Z22_004718</name>
</gene>
<reference evidence="1 2" key="1">
    <citation type="submission" date="2023-07" db="EMBL/GenBank/DDBJ databases">
        <title>Genomic Encyclopedia of Type Strains, Phase IV (KMG-IV): sequencing the most valuable type-strain genomes for metagenomic binning, comparative biology and taxonomic classification.</title>
        <authorList>
            <person name="Goeker M."/>
        </authorList>
    </citation>
    <scope>NUCLEOTIDE SEQUENCE [LARGE SCALE GENOMIC DNA]</scope>
    <source>
        <strain evidence="1 2">T98</strain>
    </source>
</reference>
<name>A0ABU3HE73_9BACL</name>
<proteinExistence type="predicted"/>
<comment type="caution">
    <text evidence="1">The sequence shown here is derived from an EMBL/GenBank/DDBJ whole genome shotgun (WGS) entry which is preliminary data.</text>
</comment>
<organism evidence="1 2">
    <name type="scientific">Paenibacillus forsythiae</name>
    <dbReference type="NCBI Taxonomy" id="365616"/>
    <lineage>
        <taxon>Bacteria</taxon>
        <taxon>Bacillati</taxon>
        <taxon>Bacillota</taxon>
        <taxon>Bacilli</taxon>
        <taxon>Bacillales</taxon>
        <taxon>Paenibacillaceae</taxon>
        <taxon>Paenibacillus</taxon>
    </lineage>
</organism>
<sequence>MQMQGGRIPFIQIMRKPIQVKGKIRLTYNQEVSQVEFELMRLMKNTQKIFTSLIKAEGYTINPFVTQLEVTLYRNLKVKGLQDLQNEPQIQPFYFKTDKIKSFISETSKELKDLFKKWDIVYYKEGRNIS</sequence>
<dbReference type="EMBL" id="JAUSUY010000036">
    <property type="protein sequence ID" value="MDT3429118.1"/>
    <property type="molecule type" value="Genomic_DNA"/>
</dbReference>
<protein>
    <submittedName>
        <fullName evidence="1">Uncharacterized protein</fullName>
    </submittedName>
</protein>
<evidence type="ECO:0000313" key="1">
    <source>
        <dbReference type="EMBL" id="MDT3429118.1"/>
    </source>
</evidence>
<keyword evidence="2" id="KW-1185">Reference proteome</keyword>
<dbReference type="Proteomes" id="UP001248709">
    <property type="component" value="Unassembled WGS sequence"/>
</dbReference>